<gene>
    <name evidence="2" type="ordered locus">Cpha266_1568</name>
</gene>
<keyword evidence="1" id="KW-1133">Transmembrane helix</keyword>
<dbReference type="Proteomes" id="UP000008701">
    <property type="component" value="Chromosome"/>
</dbReference>
<evidence type="ECO:0000256" key="1">
    <source>
        <dbReference type="SAM" id="Phobius"/>
    </source>
</evidence>
<organism evidence="2 3">
    <name type="scientific">Chlorobium phaeobacteroides (strain DSM 266 / SMG 266 / 2430)</name>
    <dbReference type="NCBI Taxonomy" id="290317"/>
    <lineage>
        <taxon>Bacteria</taxon>
        <taxon>Pseudomonadati</taxon>
        <taxon>Chlorobiota</taxon>
        <taxon>Chlorobiia</taxon>
        <taxon>Chlorobiales</taxon>
        <taxon>Chlorobiaceae</taxon>
        <taxon>Chlorobium/Pelodictyon group</taxon>
        <taxon>Chlorobium</taxon>
    </lineage>
</organism>
<dbReference type="AlphaFoldDB" id="A1BGR3"/>
<keyword evidence="1" id="KW-0472">Membrane</keyword>
<feature type="transmembrane region" description="Helical" evidence="1">
    <location>
        <begin position="12"/>
        <end position="30"/>
    </location>
</feature>
<keyword evidence="3" id="KW-1185">Reference proteome</keyword>
<dbReference type="RefSeq" id="WP_011745400.1">
    <property type="nucleotide sequence ID" value="NC_008639.1"/>
</dbReference>
<reference evidence="2 3" key="1">
    <citation type="submission" date="2006-12" db="EMBL/GenBank/DDBJ databases">
        <title>Complete sequence of Chlorobium phaeobacteroides DSM 266.</title>
        <authorList>
            <consortium name="US DOE Joint Genome Institute"/>
            <person name="Copeland A."/>
            <person name="Lucas S."/>
            <person name="Lapidus A."/>
            <person name="Barry K."/>
            <person name="Detter J.C."/>
            <person name="Glavina del Rio T."/>
            <person name="Hammon N."/>
            <person name="Israni S."/>
            <person name="Pitluck S."/>
            <person name="Goltsman E."/>
            <person name="Schmutz J."/>
            <person name="Larimer F."/>
            <person name="Land M."/>
            <person name="Hauser L."/>
            <person name="Mikhailova N."/>
            <person name="Li T."/>
            <person name="Overmann J."/>
            <person name="Bryant D.A."/>
            <person name="Richardson P."/>
        </authorList>
    </citation>
    <scope>NUCLEOTIDE SEQUENCE [LARGE SCALE GENOMIC DNA]</scope>
    <source>
        <strain evidence="2 3">DSM 266</strain>
    </source>
</reference>
<dbReference type="EMBL" id="CP000492">
    <property type="protein sequence ID" value="ABL65590.1"/>
    <property type="molecule type" value="Genomic_DNA"/>
</dbReference>
<name>A1BGR3_CHLPD</name>
<dbReference type="HOGENOM" id="CLU_2536482_0_0_10"/>
<evidence type="ECO:0000313" key="3">
    <source>
        <dbReference type="Proteomes" id="UP000008701"/>
    </source>
</evidence>
<protein>
    <submittedName>
        <fullName evidence="2">Uncharacterized protein</fullName>
    </submittedName>
</protein>
<dbReference type="KEGG" id="cph:Cpha266_1568"/>
<evidence type="ECO:0000313" key="2">
    <source>
        <dbReference type="EMBL" id="ABL65590.1"/>
    </source>
</evidence>
<sequence length="83" mass="9128">MNRNMEQVDTILRAVIGNIIIVPGFIYHFLQGATGLIPLITSESVSALSIRLWAPKAAITVDEPDRSTIFSALTVRKTNIFSL</sequence>
<keyword evidence="1" id="KW-0812">Transmembrane</keyword>
<proteinExistence type="predicted"/>
<accession>A1BGR3</accession>